<keyword evidence="1" id="KW-0472">Membrane</keyword>
<sequence length="477" mass="54549">MKSDLHTLTILFLGLFLAVTALPVSLYHSKGVIPGWHPSATPEILDERGLNEDEPIIARYFDGSIWEISEREFEEASIERRGRGGIVKILAKGIEALVNLIKGKIERDKRYRSEWTKKMIDELRSKYPRFNFVICHPKHQFTPKPNTNYGHFHREVKVSFGKTVGYEIYWFQEGHFHRFGDGGWLNWAYGGVVTKKSDRGSTLDFGPSSSSHQCSGFSDTPQPARFLYPGPTKDSSTEEAEMHRHILSILTFGYSKEMLLLRIRINPSASMKSVFTLVIFVLSLFLAVLSLPFPLNDEKGLAPRSTSLALRETFDERGLDENDPIIARYFDGSVWEISEREFEEASIETRGLGVVVKLVAKGITALVDLIKGKIEKDKEYRSQWTSKMIGELRAKYPKFNFVICHTEHRFTPKPNTRNGHFHREINVSFGKTIGYEIYWFQEGHFQRIGDGGWLNWAYAGVIRKKSDGGKTLDFGRP</sequence>
<name>A0A409YS32_9AGAR</name>
<organism evidence="3 4">
    <name type="scientific">Gymnopilus dilepis</name>
    <dbReference type="NCBI Taxonomy" id="231916"/>
    <lineage>
        <taxon>Eukaryota</taxon>
        <taxon>Fungi</taxon>
        <taxon>Dikarya</taxon>
        <taxon>Basidiomycota</taxon>
        <taxon>Agaricomycotina</taxon>
        <taxon>Agaricomycetes</taxon>
        <taxon>Agaricomycetidae</taxon>
        <taxon>Agaricales</taxon>
        <taxon>Agaricineae</taxon>
        <taxon>Hymenogastraceae</taxon>
        <taxon>Gymnopilus</taxon>
    </lineage>
</organism>
<dbReference type="OrthoDB" id="3685327at2759"/>
<dbReference type="InParanoid" id="A0A409YS32"/>
<keyword evidence="1" id="KW-0812">Transmembrane</keyword>
<accession>A0A409YS32</accession>
<evidence type="ECO:0000256" key="1">
    <source>
        <dbReference type="SAM" id="Phobius"/>
    </source>
</evidence>
<dbReference type="STRING" id="231916.A0A409YS32"/>
<feature type="chain" id="PRO_5019135261" evidence="2">
    <location>
        <begin position="22"/>
        <end position="477"/>
    </location>
</feature>
<reference evidence="3 4" key="1">
    <citation type="journal article" date="2018" name="Evol. Lett.">
        <title>Horizontal gene cluster transfer increased hallucinogenic mushroom diversity.</title>
        <authorList>
            <person name="Reynolds H.T."/>
            <person name="Vijayakumar V."/>
            <person name="Gluck-Thaler E."/>
            <person name="Korotkin H.B."/>
            <person name="Matheny P.B."/>
            <person name="Slot J.C."/>
        </authorList>
    </citation>
    <scope>NUCLEOTIDE SEQUENCE [LARGE SCALE GENOMIC DNA]</scope>
    <source>
        <strain evidence="3 4">SRW20</strain>
    </source>
</reference>
<dbReference type="AlphaFoldDB" id="A0A409YS32"/>
<dbReference type="EMBL" id="NHYE01000424">
    <property type="protein sequence ID" value="PPR05803.1"/>
    <property type="molecule type" value="Genomic_DNA"/>
</dbReference>
<feature type="transmembrane region" description="Helical" evidence="1">
    <location>
        <begin position="274"/>
        <end position="295"/>
    </location>
</feature>
<proteinExistence type="predicted"/>
<evidence type="ECO:0000313" key="4">
    <source>
        <dbReference type="Proteomes" id="UP000284706"/>
    </source>
</evidence>
<dbReference type="Proteomes" id="UP000284706">
    <property type="component" value="Unassembled WGS sequence"/>
</dbReference>
<feature type="signal peptide" evidence="2">
    <location>
        <begin position="1"/>
        <end position="21"/>
    </location>
</feature>
<protein>
    <submittedName>
        <fullName evidence="3">Uncharacterized protein</fullName>
    </submittedName>
</protein>
<keyword evidence="4" id="KW-1185">Reference proteome</keyword>
<keyword evidence="2" id="KW-0732">Signal</keyword>
<evidence type="ECO:0000256" key="2">
    <source>
        <dbReference type="SAM" id="SignalP"/>
    </source>
</evidence>
<gene>
    <name evidence="3" type="ORF">CVT26_010153</name>
</gene>
<keyword evidence="1" id="KW-1133">Transmembrane helix</keyword>
<evidence type="ECO:0000313" key="3">
    <source>
        <dbReference type="EMBL" id="PPR05803.1"/>
    </source>
</evidence>
<comment type="caution">
    <text evidence="3">The sequence shown here is derived from an EMBL/GenBank/DDBJ whole genome shotgun (WGS) entry which is preliminary data.</text>
</comment>